<keyword evidence="3" id="KW-1185">Reference proteome</keyword>
<dbReference type="Pfam" id="PF02321">
    <property type="entry name" value="OEP"/>
    <property type="match status" value="1"/>
</dbReference>
<dbReference type="EMBL" id="CP035033">
    <property type="protein sequence ID" value="QAB14171.1"/>
    <property type="molecule type" value="Genomic_DNA"/>
</dbReference>
<comment type="similarity">
    <text evidence="1">Belongs to the outer membrane factor (OMF) (TC 1.B.17) family.</text>
</comment>
<dbReference type="GO" id="GO:0015562">
    <property type="term" value="F:efflux transmembrane transporter activity"/>
    <property type="evidence" value="ECO:0007669"/>
    <property type="project" value="InterPro"/>
</dbReference>
<dbReference type="Gene3D" id="1.20.1600.10">
    <property type="entry name" value="Outer membrane efflux proteins (OEP)"/>
    <property type="match status" value="1"/>
</dbReference>
<reference evidence="2 3" key="1">
    <citation type="journal article" date="2018" name="Environ. Microbiol.">
        <title>Genomes of ubiquitous marine and hypersaline Hydrogenovibrio, Thiomicrorhabdus and Thiomicrospira spp. encode a diversity of mechanisms to sustain chemolithoautotrophy in heterogeneous environments.</title>
        <authorList>
            <person name="Scott K.M."/>
            <person name="Williams J."/>
            <person name="Porter C.M.B."/>
            <person name="Russel S."/>
            <person name="Harmer T.L."/>
            <person name="Paul J.H."/>
            <person name="Antonen K.M."/>
            <person name="Bridges M.K."/>
            <person name="Camper G.J."/>
            <person name="Campla C.K."/>
            <person name="Casella L.G."/>
            <person name="Chase E."/>
            <person name="Conrad J.W."/>
            <person name="Cruz M.C."/>
            <person name="Dunlap D.S."/>
            <person name="Duran L."/>
            <person name="Fahsbender E.M."/>
            <person name="Goldsmith D.B."/>
            <person name="Keeley R.F."/>
            <person name="Kondoff M.R."/>
            <person name="Kussy B.I."/>
            <person name="Lane M.K."/>
            <person name="Lawler S."/>
            <person name="Leigh B.A."/>
            <person name="Lewis C."/>
            <person name="Lostal L.M."/>
            <person name="Marking D."/>
            <person name="Mancera P.A."/>
            <person name="McClenthan E.C."/>
            <person name="McIntyre E.A."/>
            <person name="Mine J.A."/>
            <person name="Modi S."/>
            <person name="Moore B.D."/>
            <person name="Morgan W.A."/>
            <person name="Nelson K.M."/>
            <person name="Nguyen K.N."/>
            <person name="Ogburn N."/>
            <person name="Parrino D.G."/>
            <person name="Pedapudi A.D."/>
            <person name="Pelham R.P."/>
            <person name="Preece A.M."/>
            <person name="Rampersad E.A."/>
            <person name="Richardson J.C."/>
            <person name="Rodgers C.M."/>
            <person name="Schaffer B.L."/>
            <person name="Sheridan N.E."/>
            <person name="Solone M.R."/>
            <person name="Staley Z.R."/>
            <person name="Tabuchi M."/>
            <person name="Waide R.J."/>
            <person name="Wanjugi P.W."/>
            <person name="Young S."/>
            <person name="Clum A."/>
            <person name="Daum C."/>
            <person name="Huntemann M."/>
            <person name="Ivanova N."/>
            <person name="Kyrpides N."/>
            <person name="Mikhailova N."/>
            <person name="Palaniappan K."/>
            <person name="Pillay M."/>
            <person name="Reddy T.B.K."/>
            <person name="Shapiro N."/>
            <person name="Stamatis D."/>
            <person name="Varghese N."/>
            <person name="Woyke T."/>
            <person name="Boden R."/>
            <person name="Freyermuth S.K."/>
            <person name="Kerfeld C.A."/>
        </authorList>
    </citation>
    <scope>NUCLEOTIDE SEQUENCE [LARGE SCALE GENOMIC DNA]</scope>
    <source>
        <strain evidence="2 3">JR-2</strain>
    </source>
</reference>
<dbReference type="RefSeq" id="WP_128384032.1">
    <property type="nucleotide sequence ID" value="NZ_CP035033.1"/>
</dbReference>
<evidence type="ECO:0000313" key="2">
    <source>
        <dbReference type="EMBL" id="QAB14171.1"/>
    </source>
</evidence>
<dbReference type="KEGG" id="htr:EPV75_00035"/>
<protein>
    <recommendedName>
        <fullName evidence="4">TolC family protein</fullName>
    </recommendedName>
</protein>
<gene>
    <name evidence="2" type="ORF">EPV75_00035</name>
</gene>
<dbReference type="Proteomes" id="UP000285478">
    <property type="component" value="Chromosome"/>
</dbReference>
<sequence length="397" mass="44517">MKAFWLLVGLSAYSSFGWAVTYGELLPNVMAKLPETQQLSDYQALSNANRQAADSWIPGEVELNLKHENDGLTGDQGFRSWEGGATFPIWWPGQSGHQSAIGDGYQQQTQAGQAQLALMASKQLRQVVWQAKKAAMRLKFGRKNLQQTQALVDLVQQKVDAGESPKFDLLLAQKSLYDAEKRLTQLQADYDVALQHYQFWTQQTELPSPLAETLVASAPELDSHPDVQSLAARQKTEQARLDLVEASRHSNPNLYLAAKNERDDQTADNNILIAEIRIPIGSNPMAPTRIAEQRQQLSQSQMALARVKQQLEMDQFQARQSLQAAQKNETLAAEQNALAEEAMRLAQTAYQEGETSIQNLLQMKQQYFEDKLNFKLARLNRLEAIANLNQALGVRLK</sequence>
<proteinExistence type="inferred from homology"/>
<dbReference type="InterPro" id="IPR003423">
    <property type="entry name" value="OMP_efflux"/>
</dbReference>
<organism evidence="2 3">
    <name type="scientific">Hydrogenovibrio thermophilus</name>
    <dbReference type="NCBI Taxonomy" id="265883"/>
    <lineage>
        <taxon>Bacteria</taxon>
        <taxon>Pseudomonadati</taxon>
        <taxon>Pseudomonadota</taxon>
        <taxon>Gammaproteobacteria</taxon>
        <taxon>Thiotrichales</taxon>
        <taxon>Piscirickettsiaceae</taxon>
        <taxon>Hydrogenovibrio</taxon>
    </lineage>
</organism>
<accession>A0A410H164</accession>
<dbReference type="PANTHER" id="PTHR30203">
    <property type="entry name" value="OUTER MEMBRANE CATION EFFLUX PROTEIN"/>
    <property type="match status" value="1"/>
</dbReference>
<name>A0A410H164_9GAMM</name>
<dbReference type="AlphaFoldDB" id="A0A410H164"/>
<dbReference type="InterPro" id="IPR010131">
    <property type="entry name" value="MdtP/NodT-like"/>
</dbReference>
<dbReference type="SUPFAM" id="SSF56954">
    <property type="entry name" value="Outer membrane efflux proteins (OEP)"/>
    <property type="match status" value="1"/>
</dbReference>
<evidence type="ECO:0008006" key="4">
    <source>
        <dbReference type="Google" id="ProtNLM"/>
    </source>
</evidence>
<evidence type="ECO:0000313" key="3">
    <source>
        <dbReference type="Proteomes" id="UP000285478"/>
    </source>
</evidence>
<evidence type="ECO:0000256" key="1">
    <source>
        <dbReference type="ARBA" id="ARBA00007613"/>
    </source>
</evidence>